<dbReference type="EMBL" id="QOCW01000010">
    <property type="protein sequence ID" value="RBW69541.1"/>
    <property type="molecule type" value="Genomic_DNA"/>
</dbReference>
<dbReference type="Proteomes" id="UP000253314">
    <property type="component" value="Unassembled WGS sequence"/>
</dbReference>
<proteinExistence type="predicted"/>
<dbReference type="AlphaFoldDB" id="A0A366Y052"/>
<accession>A0A366Y052</accession>
<dbReference type="RefSeq" id="WP_113806231.1">
    <property type="nucleotide sequence ID" value="NZ_QOCW01000010.1"/>
</dbReference>
<sequence length="59" mass="7231">MKIHCDGCEKVMGDKEIIHLLRVNRKWYCGHYVCLIKMLDYLKSKGYIEWDWIPGREWE</sequence>
<gene>
    <name evidence="1" type="ORF">DS031_11520</name>
</gene>
<name>A0A366Y052_9BACI</name>
<comment type="caution">
    <text evidence="1">The sequence shown here is derived from an EMBL/GenBank/DDBJ whole genome shotgun (WGS) entry which is preliminary data.</text>
</comment>
<evidence type="ECO:0000313" key="1">
    <source>
        <dbReference type="EMBL" id="RBW69541.1"/>
    </source>
</evidence>
<dbReference type="OrthoDB" id="2921410at2"/>
<organism evidence="1 2">
    <name type="scientific">Bacillus taeanensis</name>
    <dbReference type="NCBI Taxonomy" id="273032"/>
    <lineage>
        <taxon>Bacteria</taxon>
        <taxon>Bacillati</taxon>
        <taxon>Bacillota</taxon>
        <taxon>Bacilli</taxon>
        <taxon>Bacillales</taxon>
        <taxon>Bacillaceae</taxon>
        <taxon>Bacillus</taxon>
    </lineage>
</organism>
<evidence type="ECO:0000313" key="2">
    <source>
        <dbReference type="Proteomes" id="UP000253314"/>
    </source>
</evidence>
<protein>
    <submittedName>
        <fullName evidence="1">Uncharacterized protein</fullName>
    </submittedName>
</protein>
<reference evidence="1 2" key="1">
    <citation type="submission" date="2018-07" db="EMBL/GenBank/DDBJ databases">
        <title>Lottiidibacillus patelloidae gen. nov., sp. nov., isolated from the intestinal tract of a marine limpet and the reclassification of B. taeanensis BH030017T, B. algicola KMM 3737T and B. hwajinpoensis SW-72T as genus Lottiidibacillus.</title>
        <authorList>
            <person name="Liu R."/>
            <person name="Huang Z."/>
        </authorList>
    </citation>
    <scope>NUCLEOTIDE SEQUENCE [LARGE SCALE GENOMIC DNA]</scope>
    <source>
        <strain evidence="1 2">BH030017</strain>
    </source>
</reference>
<keyword evidence="2" id="KW-1185">Reference proteome</keyword>